<organism evidence="2 3">
    <name type="scientific">Candida metapsilosis</name>
    <dbReference type="NCBI Taxonomy" id="273372"/>
    <lineage>
        <taxon>Eukaryota</taxon>
        <taxon>Fungi</taxon>
        <taxon>Dikarya</taxon>
        <taxon>Ascomycota</taxon>
        <taxon>Saccharomycotina</taxon>
        <taxon>Pichiomycetes</taxon>
        <taxon>Debaryomycetaceae</taxon>
        <taxon>Candida/Lodderomyces clade</taxon>
        <taxon>Candida</taxon>
    </lineage>
</organism>
<dbReference type="RefSeq" id="XP_067545922.1">
    <property type="nucleotide sequence ID" value="XM_067694723.1"/>
</dbReference>
<feature type="compositionally biased region" description="Acidic residues" evidence="1">
    <location>
        <begin position="294"/>
        <end position="307"/>
    </location>
</feature>
<feature type="compositionally biased region" description="Polar residues" evidence="1">
    <location>
        <begin position="269"/>
        <end position="279"/>
    </location>
</feature>
<dbReference type="AlphaFoldDB" id="A0A8H7ZDC1"/>
<sequence>MTIDPIDEGLLRFTLYQSKHVKLYNLPTDLLKQLKTGSGIEQQVECIWTGSIKLIREIKQKSVDQIAIEHENERKLLPSHRIPAFTQHRLKLEFTNGVEPKLWGETWYAPINKRLRAELGLEPNQEDVDTEAETSGVKMEQISSIANDDSDTIRELSYELGIVSTQWFRVIVQPPNSGFHPIITSNGEKVVDGNQKGVTQVALLLRFKHDIDSEEFLEQLENYNMRYDHLQRQYYYDKWAEILDQDTVNEEENDDDVKSKESELDTGTEDLSLTDNENNYEAKDRQVQTSQSSESEDDDEFGDFITK</sequence>
<feature type="region of interest" description="Disordered" evidence="1">
    <location>
        <begin position="247"/>
        <end position="307"/>
    </location>
</feature>
<accession>A0A8H7ZDC1</accession>
<comment type="caution">
    <text evidence="2">The sequence shown here is derived from an EMBL/GenBank/DDBJ whole genome shotgun (WGS) entry which is preliminary data.</text>
</comment>
<gene>
    <name evidence="2" type="ORF">I9W82_005536</name>
</gene>
<dbReference type="GeneID" id="93654165"/>
<evidence type="ECO:0000313" key="3">
    <source>
        <dbReference type="Proteomes" id="UP000669133"/>
    </source>
</evidence>
<reference evidence="2 3" key="1">
    <citation type="submission" date="2020-12" db="EMBL/GenBank/DDBJ databases">
        <title>Effect of drift, selection, and recombination on the evolution of hybrid genomes in Candida yeast pathogens.</title>
        <authorList>
            <person name="Mixao V."/>
            <person name="Ksiezopolska E."/>
            <person name="Saus E."/>
            <person name="Boekhout T."/>
            <person name="Gacser A."/>
            <person name="Gabaldon T."/>
        </authorList>
    </citation>
    <scope>NUCLEOTIDE SEQUENCE [LARGE SCALE GENOMIC DNA]</scope>
    <source>
        <strain evidence="2 3">BP57</strain>
    </source>
</reference>
<protein>
    <submittedName>
        <fullName evidence="2">Uncharacterized protein</fullName>
    </submittedName>
</protein>
<dbReference type="OrthoDB" id="4018970at2759"/>
<evidence type="ECO:0000313" key="2">
    <source>
        <dbReference type="EMBL" id="KAG5416806.1"/>
    </source>
</evidence>
<evidence type="ECO:0000256" key="1">
    <source>
        <dbReference type="SAM" id="MobiDB-lite"/>
    </source>
</evidence>
<dbReference type="Proteomes" id="UP000669133">
    <property type="component" value="Unassembled WGS sequence"/>
</dbReference>
<name>A0A8H7ZDC1_9ASCO</name>
<keyword evidence="3" id="KW-1185">Reference proteome</keyword>
<dbReference type="EMBL" id="JAEOAQ010000008">
    <property type="protein sequence ID" value="KAG5416806.1"/>
    <property type="molecule type" value="Genomic_DNA"/>
</dbReference>
<proteinExistence type="predicted"/>